<organism evidence="2">
    <name type="scientific">viral metagenome</name>
    <dbReference type="NCBI Taxonomy" id="1070528"/>
    <lineage>
        <taxon>unclassified sequences</taxon>
        <taxon>metagenomes</taxon>
        <taxon>organismal metagenomes</taxon>
    </lineage>
</organism>
<reference evidence="2" key="1">
    <citation type="submission" date="2020-03" db="EMBL/GenBank/DDBJ databases">
        <title>The deep terrestrial virosphere.</title>
        <authorList>
            <person name="Holmfeldt K."/>
            <person name="Nilsson E."/>
            <person name="Simone D."/>
            <person name="Lopez-Fernandez M."/>
            <person name="Wu X."/>
            <person name="de Brujin I."/>
            <person name="Lundin D."/>
            <person name="Andersson A."/>
            <person name="Bertilsson S."/>
            <person name="Dopson M."/>
        </authorList>
    </citation>
    <scope>NUCLEOTIDE SEQUENCE</scope>
    <source>
        <strain evidence="2">MM415B04534</strain>
    </source>
</reference>
<sequence>MSRDVICFLLGMSVSTGILVFTALIMRIQDALADRRQSKQIKLR</sequence>
<keyword evidence="1" id="KW-0812">Transmembrane</keyword>
<accession>A0A6M3LE91</accession>
<keyword evidence="1" id="KW-0472">Membrane</keyword>
<evidence type="ECO:0000313" key="2">
    <source>
        <dbReference type="EMBL" id="QJA92669.1"/>
    </source>
</evidence>
<dbReference type="AlphaFoldDB" id="A0A6M3LE91"/>
<dbReference type="EMBL" id="MT143086">
    <property type="protein sequence ID" value="QJA92669.1"/>
    <property type="molecule type" value="Genomic_DNA"/>
</dbReference>
<feature type="transmembrane region" description="Helical" evidence="1">
    <location>
        <begin position="6"/>
        <end position="26"/>
    </location>
</feature>
<evidence type="ECO:0000256" key="1">
    <source>
        <dbReference type="SAM" id="Phobius"/>
    </source>
</evidence>
<gene>
    <name evidence="2" type="ORF">MM415B04534_0012</name>
</gene>
<name>A0A6M3LE91_9ZZZZ</name>
<proteinExistence type="predicted"/>
<keyword evidence="1" id="KW-1133">Transmembrane helix</keyword>
<protein>
    <submittedName>
        <fullName evidence="2">Uncharacterized protein</fullName>
    </submittedName>
</protein>